<evidence type="ECO:0000313" key="2">
    <source>
        <dbReference type="Proteomes" id="UP000244956"/>
    </source>
</evidence>
<sequence>MFLFFGFIEINNTKLNHSQDKSYNTNKQDFKVIMCVITKNGLIAFHKSLTEYCQNYKNQNAMQRHLILMGLLLFGTGCNSGDLKP</sequence>
<reference evidence="1 2" key="1">
    <citation type="submission" date="2018-05" db="EMBL/GenBank/DDBJ databases">
        <title>Marinilabilia rubrum sp. nov., isolated from saltern sediment.</title>
        <authorList>
            <person name="Zhang R."/>
        </authorList>
    </citation>
    <scope>NUCLEOTIDE SEQUENCE [LARGE SCALE GENOMIC DNA]</scope>
    <source>
        <strain evidence="1 2">WTE16</strain>
    </source>
</reference>
<comment type="caution">
    <text evidence="1">The sequence shown here is derived from an EMBL/GenBank/DDBJ whole genome shotgun (WGS) entry which is preliminary data.</text>
</comment>
<accession>A0A2U2BAD0</accession>
<keyword evidence="2" id="KW-1185">Reference proteome</keyword>
<evidence type="ECO:0000313" key="1">
    <source>
        <dbReference type="EMBL" id="PWD99986.1"/>
    </source>
</evidence>
<dbReference type="Proteomes" id="UP000244956">
    <property type="component" value="Unassembled WGS sequence"/>
</dbReference>
<gene>
    <name evidence="1" type="ORF">DDZ16_06380</name>
</gene>
<dbReference type="AlphaFoldDB" id="A0A2U2BAD0"/>
<dbReference type="EMBL" id="QEWP01000004">
    <property type="protein sequence ID" value="PWD99986.1"/>
    <property type="molecule type" value="Genomic_DNA"/>
</dbReference>
<protein>
    <submittedName>
        <fullName evidence="1">Uncharacterized protein</fullName>
    </submittedName>
</protein>
<organism evidence="1 2">
    <name type="scientific">Marinilabilia rubra</name>
    <dbReference type="NCBI Taxonomy" id="2162893"/>
    <lineage>
        <taxon>Bacteria</taxon>
        <taxon>Pseudomonadati</taxon>
        <taxon>Bacteroidota</taxon>
        <taxon>Bacteroidia</taxon>
        <taxon>Marinilabiliales</taxon>
        <taxon>Marinilabiliaceae</taxon>
        <taxon>Marinilabilia</taxon>
    </lineage>
</organism>
<proteinExistence type="predicted"/>
<name>A0A2U2BAD0_9BACT</name>